<dbReference type="Proteomes" id="UP000283509">
    <property type="component" value="Unassembled WGS sequence"/>
</dbReference>
<dbReference type="AlphaFoldDB" id="A0A3R7M6H3"/>
<dbReference type="PANTHER" id="PTHR12289">
    <property type="entry name" value="METAXIN RELATED"/>
    <property type="match status" value="1"/>
</dbReference>
<accession>A0A3R7M6H3</accession>
<dbReference type="PANTHER" id="PTHR12289:SF41">
    <property type="entry name" value="FAILED AXON CONNECTIONS-RELATED"/>
    <property type="match status" value="1"/>
</dbReference>
<comment type="caution">
    <text evidence="4">The sequence shown here is derived from an EMBL/GenBank/DDBJ whole genome shotgun (WGS) entry which is preliminary data.</text>
</comment>
<dbReference type="InterPro" id="IPR036249">
    <property type="entry name" value="Thioredoxin-like_sf"/>
</dbReference>
<dbReference type="InterPro" id="IPR033468">
    <property type="entry name" value="Metaxin_GST"/>
</dbReference>
<dbReference type="InterPro" id="IPR036282">
    <property type="entry name" value="Glutathione-S-Trfase_C_sf"/>
</dbReference>
<dbReference type="Pfam" id="PF17171">
    <property type="entry name" value="GST_C_6"/>
    <property type="match status" value="1"/>
</dbReference>
<comment type="similarity">
    <text evidence="1">Belongs to the FAX family.</text>
</comment>
<keyword evidence="5" id="KW-1185">Reference proteome</keyword>
<dbReference type="InterPro" id="IPR026928">
    <property type="entry name" value="FAX/IsoI-like"/>
</dbReference>
<dbReference type="SUPFAM" id="SSF52833">
    <property type="entry name" value="Thioredoxin-like"/>
    <property type="match status" value="1"/>
</dbReference>
<evidence type="ECO:0000259" key="2">
    <source>
        <dbReference type="Pfam" id="PF17171"/>
    </source>
</evidence>
<dbReference type="EMBL" id="QCYY01002040">
    <property type="protein sequence ID" value="ROT73297.1"/>
    <property type="molecule type" value="Genomic_DNA"/>
</dbReference>
<dbReference type="SUPFAM" id="SSF47616">
    <property type="entry name" value="GST C-terminal domain-like"/>
    <property type="match status" value="1"/>
</dbReference>
<name>A0A3R7M6H3_PENVA</name>
<dbReference type="SFLD" id="SFLDG01200">
    <property type="entry name" value="SUF1.1"/>
    <property type="match status" value="1"/>
</dbReference>
<sequence>MWSAHVPTRGGIDFSFLQVEHTTPFVLKLETYLRMAEVPYQVDFEEPLGPKGKSPWISLNGEEIGDSQLIMEMLGPKYGKDFSSHLSTEQLAIARAMRIMIEDHFLWCLAVWRFDVDAGKAFLNSIEAPYILRFVIALFRRRIVGASRVQGLGRHSHEEVMEMGRKDLKALSLCLGEKPFLMGDKPTEVDCALFGFLAQVVWNSAGSPYLQMLETECINLQAYCHRIKERFWPDWGQCLNPPQSQIIQ</sequence>
<feature type="domain" description="Thioredoxin-like fold" evidence="3">
    <location>
        <begin position="24"/>
        <end position="114"/>
    </location>
</feature>
<protein>
    <recommendedName>
        <fullName evidence="6">Failed axon connections-like</fullName>
    </recommendedName>
</protein>
<proteinExistence type="inferred from homology"/>
<dbReference type="SFLD" id="SFLDS00019">
    <property type="entry name" value="Glutathione_Transferase_(cytos"/>
    <property type="match status" value="1"/>
</dbReference>
<dbReference type="CDD" id="cd03193">
    <property type="entry name" value="GST_C_Metaxin"/>
    <property type="match status" value="1"/>
</dbReference>
<gene>
    <name evidence="4" type="ORF">C7M84_008266</name>
</gene>
<dbReference type="InterPro" id="IPR050931">
    <property type="entry name" value="Mito_Protein_Transport_Metaxin"/>
</dbReference>
<evidence type="ECO:0000313" key="5">
    <source>
        <dbReference type="Proteomes" id="UP000283509"/>
    </source>
</evidence>
<evidence type="ECO:0000259" key="3">
    <source>
        <dbReference type="Pfam" id="PF17172"/>
    </source>
</evidence>
<evidence type="ECO:0000256" key="1">
    <source>
        <dbReference type="ARBA" id="ARBA00006475"/>
    </source>
</evidence>
<evidence type="ECO:0008006" key="6">
    <source>
        <dbReference type="Google" id="ProtNLM"/>
    </source>
</evidence>
<dbReference type="OrthoDB" id="5809458at2759"/>
<reference evidence="4 5" key="1">
    <citation type="submission" date="2018-04" db="EMBL/GenBank/DDBJ databases">
        <authorList>
            <person name="Zhang X."/>
            <person name="Yuan J."/>
            <person name="Li F."/>
            <person name="Xiang J."/>
        </authorList>
    </citation>
    <scope>NUCLEOTIDE SEQUENCE [LARGE SCALE GENOMIC DNA]</scope>
    <source>
        <tissue evidence="4">Muscle</tissue>
    </source>
</reference>
<organism evidence="4 5">
    <name type="scientific">Penaeus vannamei</name>
    <name type="common">Whiteleg shrimp</name>
    <name type="synonym">Litopenaeus vannamei</name>
    <dbReference type="NCBI Taxonomy" id="6689"/>
    <lineage>
        <taxon>Eukaryota</taxon>
        <taxon>Metazoa</taxon>
        <taxon>Ecdysozoa</taxon>
        <taxon>Arthropoda</taxon>
        <taxon>Crustacea</taxon>
        <taxon>Multicrustacea</taxon>
        <taxon>Malacostraca</taxon>
        <taxon>Eumalacostraca</taxon>
        <taxon>Eucarida</taxon>
        <taxon>Decapoda</taxon>
        <taxon>Dendrobranchiata</taxon>
        <taxon>Penaeoidea</taxon>
        <taxon>Penaeidae</taxon>
        <taxon>Penaeus</taxon>
    </lineage>
</organism>
<dbReference type="Gene3D" id="1.20.1050.10">
    <property type="match status" value="1"/>
</dbReference>
<dbReference type="SFLD" id="SFLDG01180">
    <property type="entry name" value="SUF1"/>
    <property type="match status" value="1"/>
</dbReference>
<dbReference type="InterPro" id="IPR012336">
    <property type="entry name" value="Thioredoxin-like_fold"/>
</dbReference>
<feature type="domain" description="Metaxin glutathione S-transferase" evidence="2">
    <location>
        <begin position="165"/>
        <end position="227"/>
    </location>
</feature>
<reference evidence="4 5" key="2">
    <citation type="submission" date="2019-01" db="EMBL/GenBank/DDBJ databases">
        <title>The decoding of complex shrimp genome reveals the adaptation for benthos swimmer, frequently molting mechanism and breeding impact on genome.</title>
        <authorList>
            <person name="Sun Y."/>
            <person name="Gao Y."/>
            <person name="Yu Y."/>
        </authorList>
    </citation>
    <scope>NUCLEOTIDE SEQUENCE [LARGE SCALE GENOMIC DNA]</scope>
    <source>
        <tissue evidence="4">Muscle</tissue>
    </source>
</reference>
<dbReference type="Pfam" id="PF17172">
    <property type="entry name" value="GST_N_4"/>
    <property type="match status" value="1"/>
</dbReference>
<dbReference type="GO" id="GO:0005737">
    <property type="term" value="C:cytoplasm"/>
    <property type="evidence" value="ECO:0007669"/>
    <property type="project" value="TreeGrafter"/>
</dbReference>
<evidence type="ECO:0000313" key="4">
    <source>
        <dbReference type="EMBL" id="ROT73297.1"/>
    </source>
</evidence>
<dbReference type="InterPro" id="IPR040079">
    <property type="entry name" value="Glutathione_S-Trfase"/>
</dbReference>